<name>A0A1G2EDP9_9BACT</name>
<keyword evidence="6" id="KW-0645">Protease</keyword>
<keyword evidence="6" id="KW-1133">Transmembrane helix</keyword>
<proteinExistence type="inferred from homology"/>
<evidence type="ECO:0000313" key="8">
    <source>
        <dbReference type="EMBL" id="OGZ23441.1"/>
    </source>
</evidence>
<sequence>MRPFFSFIWETAKIIIIALLIVVPVRYFVFQPFFVKGQSMDPNFQDGDYLIVDELSYNFRAPERGEVVVFKYPNDLSQRYIKRLIGLPGETVQIQGGKITILNASGKEVLNEEYLPSGILTLGDTNATLGPKEYFVLGDNRVASSDSRRWGLLPEADIIGRVLLRAWPLSDFTAFGAPNY</sequence>
<dbReference type="InterPro" id="IPR036286">
    <property type="entry name" value="LexA/Signal_pep-like_sf"/>
</dbReference>
<dbReference type="AlphaFoldDB" id="A0A1G2EDP9"/>
<evidence type="ECO:0000259" key="7">
    <source>
        <dbReference type="Pfam" id="PF10502"/>
    </source>
</evidence>
<dbReference type="InterPro" id="IPR019757">
    <property type="entry name" value="Pept_S26A_signal_pept_1_Lys-AS"/>
</dbReference>
<dbReference type="CDD" id="cd06530">
    <property type="entry name" value="S26_SPase_I"/>
    <property type="match status" value="1"/>
</dbReference>
<dbReference type="PROSITE" id="PS00761">
    <property type="entry name" value="SPASE_I_3"/>
    <property type="match status" value="1"/>
</dbReference>
<dbReference type="InterPro" id="IPR019533">
    <property type="entry name" value="Peptidase_S26"/>
</dbReference>
<dbReference type="PRINTS" id="PR00727">
    <property type="entry name" value="LEADERPTASE"/>
</dbReference>
<comment type="subcellular location">
    <subcellularLocation>
        <location evidence="6">Membrane</location>
        <topology evidence="6">Single-pass type II membrane protein</topology>
    </subcellularLocation>
</comment>
<feature type="domain" description="Peptidase S26" evidence="7">
    <location>
        <begin position="9"/>
        <end position="167"/>
    </location>
</feature>
<comment type="caution">
    <text evidence="8">The sequence shown here is derived from an EMBL/GenBank/DDBJ whole genome shotgun (WGS) entry which is preliminary data.</text>
</comment>
<evidence type="ECO:0000313" key="9">
    <source>
        <dbReference type="Proteomes" id="UP000176406"/>
    </source>
</evidence>
<evidence type="ECO:0000256" key="6">
    <source>
        <dbReference type="RuleBase" id="RU362042"/>
    </source>
</evidence>
<keyword evidence="4 6" id="KW-0378">Hydrolase</keyword>
<dbReference type="PROSITE" id="PS00760">
    <property type="entry name" value="SPASE_I_2"/>
    <property type="match status" value="1"/>
</dbReference>
<dbReference type="PANTHER" id="PTHR43390">
    <property type="entry name" value="SIGNAL PEPTIDASE I"/>
    <property type="match status" value="1"/>
</dbReference>
<evidence type="ECO:0000256" key="3">
    <source>
        <dbReference type="ARBA" id="ARBA00013208"/>
    </source>
</evidence>
<feature type="active site" evidence="5">
    <location>
        <position position="82"/>
    </location>
</feature>
<feature type="transmembrane region" description="Helical" evidence="6">
    <location>
        <begin position="12"/>
        <end position="30"/>
    </location>
</feature>
<evidence type="ECO:0000256" key="4">
    <source>
        <dbReference type="ARBA" id="ARBA00022801"/>
    </source>
</evidence>
<dbReference type="NCBIfam" id="TIGR02227">
    <property type="entry name" value="sigpep_I_bact"/>
    <property type="match status" value="1"/>
</dbReference>
<feature type="active site" evidence="5">
    <location>
        <position position="39"/>
    </location>
</feature>
<comment type="catalytic activity">
    <reaction evidence="1 6">
        <text>Cleavage of hydrophobic, N-terminal signal or leader sequences from secreted and periplasmic proteins.</text>
        <dbReference type="EC" id="3.4.21.89"/>
    </reaction>
</comment>
<organism evidence="8 9">
    <name type="scientific">Candidatus Nealsonbacteria bacterium RIFCSPLOWO2_01_FULL_41_9</name>
    <dbReference type="NCBI Taxonomy" id="1801671"/>
    <lineage>
        <taxon>Bacteria</taxon>
        <taxon>Candidatus Nealsoniibacteriota</taxon>
    </lineage>
</organism>
<gene>
    <name evidence="8" type="ORF">A3A08_00300</name>
</gene>
<dbReference type="InterPro" id="IPR019758">
    <property type="entry name" value="Pept_S26A_signal_pept_1_CS"/>
</dbReference>
<evidence type="ECO:0000256" key="2">
    <source>
        <dbReference type="ARBA" id="ARBA00009370"/>
    </source>
</evidence>
<evidence type="ECO:0000256" key="1">
    <source>
        <dbReference type="ARBA" id="ARBA00000677"/>
    </source>
</evidence>
<dbReference type="EC" id="3.4.21.89" evidence="3 6"/>
<dbReference type="InterPro" id="IPR000223">
    <property type="entry name" value="Pept_S26A_signal_pept_1"/>
</dbReference>
<dbReference type="SUPFAM" id="SSF51306">
    <property type="entry name" value="LexA/Signal peptidase"/>
    <property type="match status" value="1"/>
</dbReference>
<dbReference type="Gene3D" id="2.10.109.10">
    <property type="entry name" value="Umud Fragment, subunit A"/>
    <property type="match status" value="1"/>
</dbReference>
<dbReference type="GO" id="GO:0009003">
    <property type="term" value="F:signal peptidase activity"/>
    <property type="evidence" value="ECO:0007669"/>
    <property type="project" value="UniProtKB-EC"/>
</dbReference>
<evidence type="ECO:0000256" key="5">
    <source>
        <dbReference type="PIRSR" id="PIRSR600223-1"/>
    </source>
</evidence>
<dbReference type="GO" id="GO:0016020">
    <property type="term" value="C:membrane"/>
    <property type="evidence" value="ECO:0007669"/>
    <property type="project" value="UniProtKB-SubCell"/>
</dbReference>
<dbReference type="PANTHER" id="PTHR43390:SF1">
    <property type="entry name" value="CHLOROPLAST PROCESSING PEPTIDASE"/>
    <property type="match status" value="1"/>
</dbReference>
<dbReference type="GO" id="GO:0006465">
    <property type="term" value="P:signal peptide processing"/>
    <property type="evidence" value="ECO:0007669"/>
    <property type="project" value="InterPro"/>
</dbReference>
<accession>A0A1G2EDP9</accession>
<protein>
    <recommendedName>
        <fullName evidence="3 6">Signal peptidase I</fullName>
        <ecNumber evidence="3 6">3.4.21.89</ecNumber>
    </recommendedName>
</protein>
<keyword evidence="6" id="KW-0812">Transmembrane</keyword>
<dbReference type="Pfam" id="PF10502">
    <property type="entry name" value="Peptidase_S26"/>
    <property type="match status" value="1"/>
</dbReference>
<comment type="similarity">
    <text evidence="2 6">Belongs to the peptidase S26 family.</text>
</comment>
<dbReference type="EMBL" id="MHMG01000016">
    <property type="protein sequence ID" value="OGZ23441.1"/>
    <property type="molecule type" value="Genomic_DNA"/>
</dbReference>
<reference evidence="8 9" key="1">
    <citation type="journal article" date="2016" name="Nat. Commun.">
        <title>Thousands of microbial genomes shed light on interconnected biogeochemical processes in an aquifer system.</title>
        <authorList>
            <person name="Anantharaman K."/>
            <person name="Brown C.T."/>
            <person name="Hug L.A."/>
            <person name="Sharon I."/>
            <person name="Castelle C.J."/>
            <person name="Probst A.J."/>
            <person name="Thomas B.C."/>
            <person name="Singh A."/>
            <person name="Wilkins M.J."/>
            <person name="Karaoz U."/>
            <person name="Brodie E.L."/>
            <person name="Williams K.H."/>
            <person name="Hubbard S.S."/>
            <person name="Banfield J.F."/>
        </authorList>
    </citation>
    <scope>NUCLEOTIDE SEQUENCE [LARGE SCALE GENOMIC DNA]</scope>
</reference>
<dbReference type="GO" id="GO:0004252">
    <property type="term" value="F:serine-type endopeptidase activity"/>
    <property type="evidence" value="ECO:0007669"/>
    <property type="project" value="InterPro"/>
</dbReference>
<dbReference type="Proteomes" id="UP000176406">
    <property type="component" value="Unassembled WGS sequence"/>
</dbReference>
<keyword evidence="6" id="KW-0472">Membrane</keyword>